<gene>
    <name evidence="2" type="ORF">OHA91_07935</name>
</gene>
<protein>
    <submittedName>
        <fullName evidence="2">Toxin-antitoxin system, toxin component</fullName>
    </submittedName>
</protein>
<evidence type="ECO:0000313" key="2">
    <source>
        <dbReference type="EMBL" id="WUN78429.1"/>
    </source>
</evidence>
<proteinExistence type="predicted"/>
<sequence>MRTTRAMRKLGSELLEGARLTAPADVGEIIGALCAAYAGRRGGDRKVDFHFTSFPPDTASGLWLELDDVDLIVVEQHTRPEHQLVIACHELWHLDEGTCDSVGPGMLAAARLAGEGRPGRLAALLASDAGLDAVVRQAAARADQGDPAEIRAETFGLHLGTLLRSYLPSPREQQFPEAIERIKSSLGWGSPVPRRDQHQPVAASLTPMPSARP</sequence>
<keyword evidence="3" id="KW-1185">Reference proteome</keyword>
<reference evidence="2" key="1">
    <citation type="submission" date="2022-10" db="EMBL/GenBank/DDBJ databases">
        <title>The complete genomes of actinobacterial strains from the NBC collection.</title>
        <authorList>
            <person name="Joergensen T.S."/>
            <person name="Alvarez Arevalo M."/>
            <person name="Sterndorff E.B."/>
            <person name="Faurdal D."/>
            <person name="Vuksanovic O."/>
            <person name="Mourched A.-S."/>
            <person name="Charusanti P."/>
            <person name="Shaw S."/>
            <person name="Blin K."/>
            <person name="Weber T."/>
        </authorList>
    </citation>
    <scope>NUCLEOTIDE SEQUENCE</scope>
    <source>
        <strain evidence="2">NBC_00303</strain>
    </source>
</reference>
<evidence type="ECO:0000313" key="3">
    <source>
        <dbReference type="Proteomes" id="UP001432312"/>
    </source>
</evidence>
<feature type="region of interest" description="Disordered" evidence="1">
    <location>
        <begin position="186"/>
        <end position="213"/>
    </location>
</feature>
<name>A0ABZ1Q823_9ACTN</name>
<dbReference type="Proteomes" id="UP001432312">
    <property type="component" value="Chromosome"/>
</dbReference>
<evidence type="ECO:0000256" key="1">
    <source>
        <dbReference type="SAM" id="MobiDB-lite"/>
    </source>
</evidence>
<accession>A0ABZ1Q823</accession>
<organism evidence="2 3">
    <name type="scientific">Streptomyces erythrochromogenes</name>
    <dbReference type="NCBI Taxonomy" id="285574"/>
    <lineage>
        <taxon>Bacteria</taxon>
        <taxon>Bacillati</taxon>
        <taxon>Actinomycetota</taxon>
        <taxon>Actinomycetes</taxon>
        <taxon>Kitasatosporales</taxon>
        <taxon>Streptomycetaceae</taxon>
        <taxon>Streptomyces</taxon>
    </lineage>
</organism>
<dbReference type="RefSeq" id="WP_158714916.1">
    <property type="nucleotide sequence ID" value="NZ_CP108036.1"/>
</dbReference>
<dbReference type="GeneID" id="95495954"/>
<dbReference type="EMBL" id="CP108036">
    <property type="protein sequence ID" value="WUN78429.1"/>
    <property type="molecule type" value="Genomic_DNA"/>
</dbReference>